<gene>
    <name evidence="2" type="ORF">CCACVL1_27755</name>
</gene>
<evidence type="ECO:0000313" key="3">
    <source>
        <dbReference type="Proteomes" id="UP000188268"/>
    </source>
</evidence>
<sequence length="26" mass="3060">MAVSKKHGGQSDMKYIQEEMHRIRAK</sequence>
<protein>
    <submittedName>
        <fullName evidence="2">Uncharacterized protein</fullName>
    </submittedName>
</protein>
<dbReference type="Gramene" id="OMO54518">
    <property type="protein sequence ID" value="OMO54518"/>
    <property type="gene ID" value="CCACVL1_27755"/>
</dbReference>
<name>A0A1R3G8U1_COCAP</name>
<reference evidence="2 3" key="1">
    <citation type="submission" date="2013-09" db="EMBL/GenBank/DDBJ databases">
        <title>Corchorus capsularis genome sequencing.</title>
        <authorList>
            <person name="Alam M."/>
            <person name="Haque M.S."/>
            <person name="Islam M.S."/>
            <person name="Emdad E.M."/>
            <person name="Islam M.M."/>
            <person name="Ahmed B."/>
            <person name="Halim A."/>
            <person name="Hossen Q.M.M."/>
            <person name="Hossain M.Z."/>
            <person name="Ahmed R."/>
            <person name="Khan M.M."/>
            <person name="Islam R."/>
            <person name="Rashid M.M."/>
            <person name="Khan S.A."/>
            <person name="Rahman M.S."/>
            <person name="Alam M."/>
        </authorList>
    </citation>
    <scope>NUCLEOTIDE SEQUENCE [LARGE SCALE GENOMIC DNA]</scope>
    <source>
        <strain evidence="3">cv. CVL-1</strain>
        <tissue evidence="2">Whole seedling</tissue>
    </source>
</reference>
<dbReference type="Proteomes" id="UP000188268">
    <property type="component" value="Unassembled WGS sequence"/>
</dbReference>
<evidence type="ECO:0000256" key="1">
    <source>
        <dbReference type="SAM" id="MobiDB-lite"/>
    </source>
</evidence>
<comment type="caution">
    <text evidence="2">The sequence shown here is derived from an EMBL/GenBank/DDBJ whole genome shotgun (WGS) entry which is preliminary data.</text>
</comment>
<dbReference type="AlphaFoldDB" id="A0A1R3G8U1"/>
<feature type="region of interest" description="Disordered" evidence="1">
    <location>
        <begin position="1"/>
        <end position="26"/>
    </location>
</feature>
<accession>A0A1R3G8U1</accession>
<feature type="compositionally biased region" description="Basic and acidic residues" evidence="1">
    <location>
        <begin position="15"/>
        <end position="26"/>
    </location>
</feature>
<organism evidence="2 3">
    <name type="scientific">Corchorus capsularis</name>
    <name type="common">Jute</name>
    <dbReference type="NCBI Taxonomy" id="210143"/>
    <lineage>
        <taxon>Eukaryota</taxon>
        <taxon>Viridiplantae</taxon>
        <taxon>Streptophyta</taxon>
        <taxon>Embryophyta</taxon>
        <taxon>Tracheophyta</taxon>
        <taxon>Spermatophyta</taxon>
        <taxon>Magnoliopsida</taxon>
        <taxon>eudicotyledons</taxon>
        <taxon>Gunneridae</taxon>
        <taxon>Pentapetalae</taxon>
        <taxon>rosids</taxon>
        <taxon>malvids</taxon>
        <taxon>Malvales</taxon>
        <taxon>Malvaceae</taxon>
        <taxon>Grewioideae</taxon>
        <taxon>Apeibeae</taxon>
        <taxon>Corchorus</taxon>
    </lineage>
</organism>
<dbReference type="EMBL" id="AWWV01014953">
    <property type="protein sequence ID" value="OMO54518.1"/>
    <property type="molecule type" value="Genomic_DNA"/>
</dbReference>
<proteinExistence type="predicted"/>
<keyword evidence="3" id="KW-1185">Reference proteome</keyword>
<evidence type="ECO:0000313" key="2">
    <source>
        <dbReference type="EMBL" id="OMO54518.1"/>
    </source>
</evidence>